<dbReference type="Proteomes" id="UP001500279">
    <property type="component" value="Unassembled WGS sequence"/>
</dbReference>
<reference evidence="1 2" key="1">
    <citation type="journal article" date="2019" name="Int. J. Syst. Evol. Microbiol.">
        <title>The Global Catalogue of Microorganisms (GCM) 10K type strain sequencing project: providing services to taxonomists for standard genome sequencing and annotation.</title>
        <authorList>
            <consortium name="The Broad Institute Genomics Platform"/>
            <consortium name="The Broad Institute Genome Sequencing Center for Infectious Disease"/>
            <person name="Wu L."/>
            <person name="Ma J."/>
        </authorList>
    </citation>
    <scope>NUCLEOTIDE SEQUENCE [LARGE SCALE GENOMIC DNA]</scope>
    <source>
        <strain evidence="1 2">JCM 15503</strain>
    </source>
</reference>
<sequence length="148" mass="17382">MNYIYKDASGAMRFDRYFEYLSKIKDQLGEHVFSFAADPGRYYLDTPGTLHDAWLSDLNIGSALLAKPLATNIEIKLLGAFHDREFLLQYQNVLKFDINWVATVSPVDLLTHEFRCIDSVIEHEYQFDHEMKLQISCTSMQWFEIFRK</sequence>
<gene>
    <name evidence="1" type="ORF">GCM10009107_49570</name>
</gene>
<keyword evidence="2" id="KW-1185">Reference proteome</keyword>
<dbReference type="RefSeq" id="WP_141291729.1">
    <property type="nucleotide sequence ID" value="NZ_BAAAEW010000038.1"/>
</dbReference>
<protein>
    <submittedName>
        <fullName evidence="1">Uncharacterized protein</fullName>
    </submittedName>
</protein>
<proteinExistence type="predicted"/>
<comment type="caution">
    <text evidence="1">The sequence shown here is derived from an EMBL/GenBank/DDBJ whole genome shotgun (WGS) entry which is preliminary data.</text>
</comment>
<evidence type="ECO:0000313" key="1">
    <source>
        <dbReference type="EMBL" id="GAA0763856.1"/>
    </source>
</evidence>
<dbReference type="EMBL" id="BAAAEW010000038">
    <property type="protein sequence ID" value="GAA0763856.1"/>
    <property type="molecule type" value="Genomic_DNA"/>
</dbReference>
<organism evidence="1 2">
    <name type="scientific">Ideonella azotifigens</name>
    <dbReference type="NCBI Taxonomy" id="513160"/>
    <lineage>
        <taxon>Bacteria</taxon>
        <taxon>Pseudomonadati</taxon>
        <taxon>Pseudomonadota</taxon>
        <taxon>Betaproteobacteria</taxon>
        <taxon>Burkholderiales</taxon>
        <taxon>Sphaerotilaceae</taxon>
        <taxon>Ideonella</taxon>
    </lineage>
</organism>
<accession>A0ABN1KE43</accession>
<name>A0ABN1KE43_9BURK</name>
<evidence type="ECO:0000313" key="2">
    <source>
        <dbReference type="Proteomes" id="UP001500279"/>
    </source>
</evidence>